<keyword evidence="3" id="KW-1185">Reference proteome</keyword>
<dbReference type="Gene3D" id="2.60.40.1890">
    <property type="entry name" value="PCu(A)C copper chaperone"/>
    <property type="match status" value="1"/>
</dbReference>
<comment type="caution">
    <text evidence="2">The sequence shown here is derived from an EMBL/GenBank/DDBJ whole genome shotgun (WGS) entry which is preliminary data.</text>
</comment>
<keyword evidence="1" id="KW-0732">Signal</keyword>
<dbReference type="InterPro" id="IPR007410">
    <property type="entry name" value="LpqE-like"/>
</dbReference>
<name>A0A917I633_9HYPH</name>
<gene>
    <name evidence="2" type="ORF">GCM10007036_15130</name>
</gene>
<feature type="chain" id="PRO_5037754959" description="Copper chaperone PCu(A)C" evidence="1">
    <location>
        <begin position="24"/>
        <end position="165"/>
    </location>
</feature>
<reference evidence="2" key="1">
    <citation type="journal article" date="2014" name="Int. J. Syst. Evol. Microbiol.">
        <title>Complete genome sequence of Corynebacterium casei LMG S-19264T (=DSM 44701T), isolated from a smear-ripened cheese.</title>
        <authorList>
            <consortium name="US DOE Joint Genome Institute (JGI-PGF)"/>
            <person name="Walter F."/>
            <person name="Albersmeier A."/>
            <person name="Kalinowski J."/>
            <person name="Ruckert C."/>
        </authorList>
    </citation>
    <scope>NUCLEOTIDE SEQUENCE</scope>
    <source>
        <strain evidence="2">CGMCC 1.12214</strain>
    </source>
</reference>
<evidence type="ECO:0000313" key="3">
    <source>
        <dbReference type="Proteomes" id="UP000603912"/>
    </source>
</evidence>
<evidence type="ECO:0000313" key="2">
    <source>
        <dbReference type="EMBL" id="GGH15256.1"/>
    </source>
</evidence>
<reference evidence="2" key="2">
    <citation type="submission" date="2020-09" db="EMBL/GenBank/DDBJ databases">
        <authorList>
            <person name="Sun Q."/>
            <person name="Zhou Y."/>
        </authorList>
    </citation>
    <scope>NUCLEOTIDE SEQUENCE</scope>
    <source>
        <strain evidence="2">CGMCC 1.12214</strain>
    </source>
</reference>
<sequence length="165" mass="17071">MIRNRILAAACLAGCILAAPAFAHGYKLGDLVIGHPWARATPAGAPVGGGYLTIENTGQTPDRLVSISSDASPRAEVHQMSQQDGVMTMRPVEGGLVIPPGAKVELKPGGYHVMFMKLQKGLAAGETVKAVLTFEKAGSIPVEFMVQAVGAKPAPAQAPGEHATH</sequence>
<dbReference type="PANTHER" id="PTHR36302">
    <property type="entry name" value="BLR7088 PROTEIN"/>
    <property type="match status" value="1"/>
</dbReference>
<evidence type="ECO:0008006" key="4">
    <source>
        <dbReference type="Google" id="ProtNLM"/>
    </source>
</evidence>
<evidence type="ECO:0000256" key="1">
    <source>
        <dbReference type="SAM" id="SignalP"/>
    </source>
</evidence>
<dbReference type="PANTHER" id="PTHR36302:SF1">
    <property type="entry name" value="COPPER CHAPERONE PCU(A)C"/>
    <property type="match status" value="1"/>
</dbReference>
<dbReference type="InterPro" id="IPR036182">
    <property type="entry name" value="PCuAC_sf"/>
</dbReference>
<protein>
    <recommendedName>
        <fullName evidence="4">Copper chaperone PCu(A)C</fullName>
    </recommendedName>
</protein>
<dbReference type="InterPro" id="IPR058248">
    <property type="entry name" value="Lxx211020-like"/>
</dbReference>
<organism evidence="2 3">
    <name type="scientific">Alsobacter metallidurans</name>
    <dbReference type="NCBI Taxonomy" id="340221"/>
    <lineage>
        <taxon>Bacteria</taxon>
        <taxon>Pseudomonadati</taxon>
        <taxon>Pseudomonadota</taxon>
        <taxon>Alphaproteobacteria</taxon>
        <taxon>Hyphomicrobiales</taxon>
        <taxon>Alsobacteraceae</taxon>
        <taxon>Alsobacter</taxon>
    </lineage>
</organism>
<dbReference type="Proteomes" id="UP000603912">
    <property type="component" value="Unassembled WGS sequence"/>
</dbReference>
<dbReference type="SUPFAM" id="SSF110087">
    <property type="entry name" value="DR1885-like metal-binding protein"/>
    <property type="match status" value="1"/>
</dbReference>
<dbReference type="Pfam" id="PF04314">
    <property type="entry name" value="PCuAC"/>
    <property type="match status" value="1"/>
</dbReference>
<dbReference type="EMBL" id="BMES01000001">
    <property type="protein sequence ID" value="GGH15256.1"/>
    <property type="molecule type" value="Genomic_DNA"/>
</dbReference>
<dbReference type="AlphaFoldDB" id="A0A917I633"/>
<accession>A0A917I633</accession>
<dbReference type="RefSeq" id="WP_188517038.1">
    <property type="nucleotide sequence ID" value="NZ_BMES01000001.1"/>
</dbReference>
<proteinExistence type="predicted"/>
<feature type="signal peptide" evidence="1">
    <location>
        <begin position="1"/>
        <end position="23"/>
    </location>
</feature>